<accession>A0A859FHL1</accession>
<evidence type="ECO:0000256" key="1">
    <source>
        <dbReference type="SAM" id="Coils"/>
    </source>
</evidence>
<reference evidence="4" key="1">
    <citation type="submission" date="2019-07" db="EMBL/GenBank/DDBJ databases">
        <title>Bacillus alkalisoli sp. nov. isolated from saline soil.</title>
        <authorList>
            <person name="Sun J.-Q."/>
            <person name="Xu L."/>
        </authorList>
    </citation>
    <scope>NUCLEOTIDE SEQUENCE [LARGE SCALE GENOMIC DNA]</scope>
    <source>
        <strain evidence="4">M4U3P1</strain>
    </source>
</reference>
<organism evidence="3 4">
    <name type="scientific">Paenalkalicoccus suaedae</name>
    <dbReference type="NCBI Taxonomy" id="2592382"/>
    <lineage>
        <taxon>Bacteria</taxon>
        <taxon>Bacillati</taxon>
        <taxon>Bacillota</taxon>
        <taxon>Bacilli</taxon>
        <taxon>Bacillales</taxon>
        <taxon>Bacillaceae</taxon>
        <taxon>Paenalkalicoccus</taxon>
    </lineage>
</organism>
<keyword evidence="2" id="KW-0812">Transmembrane</keyword>
<dbReference type="AlphaFoldDB" id="A0A859FHL1"/>
<keyword evidence="1" id="KW-0175">Coiled coil</keyword>
<evidence type="ECO:0000313" key="4">
    <source>
        <dbReference type="Proteomes" id="UP000318138"/>
    </source>
</evidence>
<keyword evidence="4" id="KW-1185">Reference proteome</keyword>
<dbReference type="EMBL" id="CP041372">
    <property type="protein sequence ID" value="QKS72290.1"/>
    <property type="molecule type" value="Genomic_DNA"/>
</dbReference>
<keyword evidence="2" id="KW-0472">Membrane</keyword>
<feature type="transmembrane region" description="Helical" evidence="2">
    <location>
        <begin position="28"/>
        <end position="56"/>
    </location>
</feature>
<protein>
    <submittedName>
        <fullName evidence="3">Uncharacterized protein</fullName>
    </submittedName>
</protein>
<proteinExistence type="predicted"/>
<evidence type="ECO:0000313" key="3">
    <source>
        <dbReference type="EMBL" id="QKS72290.1"/>
    </source>
</evidence>
<name>A0A859FHL1_9BACI</name>
<evidence type="ECO:0000256" key="2">
    <source>
        <dbReference type="SAM" id="Phobius"/>
    </source>
</evidence>
<gene>
    <name evidence="3" type="ORF">FLK61_37280</name>
</gene>
<feature type="coiled-coil region" evidence="1">
    <location>
        <begin position="59"/>
        <end position="86"/>
    </location>
</feature>
<keyword evidence="2" id="KW-1133">Transmembrane helix</keyword>
<sequence>MTLLHSIALIVGIHVKYSAGGEAQMILFYIFIFALPGFLLLGGFGLLLGVFAGIIVGQVEKLRKEVASLKQDNEKMRRILANRKNE</sequence>
<dbReference type="KEGG" id="psua:FLK61_37280"/>
<dbReference type="Proteomes" id="UP000318138">
    <property type="component" value="Chromosome"/>
</dbReference>